<keyword evidence="2" id="KW-1185">Reference proteome</keyword>
<dbReference type="EC" id="4.2.1.40" evidence="1"/>
<dbReference type="Proteomes" id="UP001596501">
    <property type="component" value="Unassembled WGS sequence"/>
</dbReference>
<organism evidence="1 2">
    <name type="scientific">Hydrogenophaga atypica</name>
    <dbReference type="NCBI Taxonomy" id="249409"/>
    <lineage>
        <taxon>Bacteria</taxon>
        <taxon>Pseudomonadati</taxon>
        <taxon>Pseudomonadota</taxon>
        <taxon>Betaproteobacteria</taxon>
        <taxon>Burkholderiales</taxon>
        <taxon>Comamonadaceae</taxon>
        <taxon>Hydrogenophaga</taxon>
    </lineage>
</organism>
<sequence length="53" mass="5500">MTAPIVQSMRVIPVAGRDGMLLNLSGAHAPFFTRNIVIVTDNAGHTGLGEVPG</sequence>
<name>A0ABW2QMM6_9BURK</name>
<dbReference type="SUPFAM" id="SSF54826">
    <property type="entry name" value="Enolase N-terminal domain-like"/>
    <property type="match status" value="1"/>
</dbReference>
<dbReference type="Gene3D" id="3.30.390.10">
    <property type="entry name" value="Enolase-like, N-terminal domain"/>
    <property type="match status" value="1"/>
</dbReference>
<evidence type="ECO:0000313" key="1">
    <source>
        <dbReference type="EMBL" id="MFC7410679.1"/>
    </source>
</evidence>
<dbReference type="EMBL" id="JBHTCA010000017">
    <property type="protein sequence ID" value="MFC7410679.1"/>
    <property type="molecule type" value="Genomic_DNA"/>
</dbReference>
<dbReference type="InterPro" id="IPR029017">
    <property type="entry name" value="Enolase-like_N"/>
</dbReference>
<protein>
    <submittedName>
        <fullName evidence="1">Glucarate dehydratase</fullName>
        <ecNumber evidence="1">4.2.1.40</ecNumber>
    </submittedName>
</protein>
<comment type="caution">
    <text evidence="1">The sequence shown here is derived from an EMBL/GenBank/DDBJ whole genome shotgun (WGS) entry which is preliminary data.</text>
</comment>
<feature type="non-terminal residue" evidence="1">
    <location>
        <position position="53"/>
    </location>
</feature>
<keyword evidence="1" id="KW-0456">Lyase</keyword>
<reference evidence="2" key="1">
    <citation type="journal article" date="2019" name="Int. J. Syst. Evol. Microbiol.">
        <title>The Global Catalogue of Microorganisms (GCM) 10K type strain sequencing project: providing services to taxonomists for standard genome sequencing and annotation.</title>
        <authorList>
            <consortium name="The Broad Institute Genomics Platform"/>
            <consortium name="The Broad Institute Genome Sequencing Center for Infectious Disease"/>
            <person name="Wu L."/>
            <person name="Ma J."/>
        </authorList>
    </citation>
    <scope>NUCLEOTIDE SEQUENCE [LARGE SCALE GENOMIC DNA]</scope>
    <source>
        <strain evidence="2">CGMCC 1.12371</strain>
    </source>
</reference>
<dbReference type="GO" id="GO:0008872">
    <property type="term" value="F:glucarate dehydratase activity"/>
    <property type="evidence" value="ECO:0007669"/>
    <property type="project" value="UniProtKB-EC"/>
</dbReference>
<proteinExistence type="predicted"/>
<accession>A0ABW2QMM6</accession>
<evidence type="ECO:0000313" key="2">
    <source>
        <dbReference type="Proteomes" id="UP001596501"/>
    </source>
</evidence>
<gene>
    <name evidence="1" type="primary">gudD</name>
    <name evidence="1" type="ORF">ACFQPB_17600</name>
</gene>